<proteinExistence type="predicted"/>
<evidence type="ECO:0000256" key="1">
    <source>
        <dbReference type="SAM" id="MobiDB-lite"/>
    </source>
</evidence>
<keyword evidence="3" id="KW-1185">Reference proteome</keyword>
<gene>
    <name evidence="2" type="ORF">OKIOD_LOCUS3468</name>
</gene>
<evidence type="ECO:0000313" key="3">
    <source>
        <dbReference type="Proteomes" id="UP001158576"/>
    </source>
</evidence>
<feature type="region of interest" description="Disordered" evidence="1">
    <location>
        <begin position="32"/>
        <end position="55"/>
    </location>
</feature>
<protein>
    <submittedName>
        <fullName evidence="2">Oidioi.mRNA.OKI2018_I69.PAR.g11910.t1.cds</fullName>
    </submittedName>
</protein>
<organism evidence="2 3">
    <name type="scientific">Oikopleura dioica</name>
    <name type="common">Tunicate</name>
    <dbReference type="NCBI Taxonomy" id="34765"/>
    <lineage>
        <taxon>Eukaryota</taxon>
        <taxon>Metazoa</taxon>
        <taxon>Chordata</taxon>
        <taxon>Tunicata</taxon>
        <taxon>Appendicularia</taxon>
        <taxon>Copelata</taxon>
        <taxon>Oikopleuridae</taxon>
        <taxon>Oikopleura</taxon>
    </lineage>
</organism>
<sequence length="109" mass="12291">MMDANEILALIVPERKSAKRASGEMKIAAMNIPKKEKKKQRPSVTQRRNHQKIIRQVQRNRISVNGFKDPRNCQVVVSLLDPDDIPADLYLSTLLEAGFGILPEIARGD</sequence>
<evidence type="ECO:0000313" key="2">
    <source>
        <dbReference type="EMBL" id="CAG5088641.1"/>
    </source>
</evidence>
<reference evidence="2 3" key="1">
    <citation type="submission" date="2021-04" db="EMBL/GenBank/DDBJ databases">
        <authorList>
            <person name="Bliznina A."/>
        </authorList>
    </citation>
    <scope>NUCLEOTIDE SEQUENCE [LARGE SCALE GENOMIC DNA]</scope>
</reference>
<accession>A0ABN7S2Q2</accession>
<feature type="compositionally biased region" description="Basic residues" evidence="1">
    <location>
        <begin position="35"/>
        <end position="53"/>
    </location>
</feature>
<name>A0ABN7S2Q2_OIKDI</name>
<dbReference type="EMBL" id="OU015568">
    <property type="protein sequence ID" value="CAG5088641.1"/>
    <property type="molecule type" value="Genomic_DNA"/>
</dbReference>
<dbReference type="Proteomes" id="UP001158576">
    <property type="component" value="Chromosome PAR"/>
</dbReference>